<keyword evidence="4 7" id="KW-0406">Ion transport</keyword>
<dbReference type="GO" id="GO:0046933">
    <property type="term" value="F:proton-transporting ATP synthase activity, rotational mechanism"/>
    <property type="evidence" value="ECO:0007669"/>
    <property type="project" value="UniProtKB-UniRule"/>
</dbReference>
<evidence type="ECO:0000256" key="5">
    <source>
        <dbReference type="ARBA" id="ARBA00023136"/>
    </source>
</evidence>
<dbReference type="PRINTS" id="PR00125">
    <property type="entry name" value="ATPASEDELTA"/>
</dbReference>
<dbReference type="GO" id="GO:0005886">
    <property type="term" value="C:plasma membrane"/>
    <property type="evidence" value="ECO:0007669"/>
    <property type="project" value="UniProtKB-SubCell"/>
</dbReference>
<evidence type="ECO:0000256" key="4">
    <source>
        <dbReference type="ARBA" id="ARBA00023065"/>
    </source>
</evidence>
<keyword evidence="2 7" id="KW-0813">Transport</keyword>
<dbReference type="InterPro" id="IPR000711">
    <property type="entry name" value="ATPase_OSCP/dsu"/>
</dbReference>
<keyword evidence="7" id="KW-0139">CF(1)</keyword>
<dbReference type="AlphaFoldDB" id="A0A179EQ41"/>
<dbReference type="EMBL" id="LWMN01000013">
    <property type="protein sequence ID" value="OAQ55356.1"/>
    <property type="molecule type" value="Genomic_DNA"/>
</dbReference>
<dbReference type="GO" id="GO:0045259">
    <property type="term" value="C:proton-transporting ATP synthase complex"/>
    <property type="evidence" value="ECO:0007669"/>
    <property type="project" value="UniProtKB-KW"/>
</dbReference>
<dbReference type="GeneID" id="77486592"/>
<dbReference type="RefSeq" id="WP_067483764.1">
    <property type="nucleotide sequence ID" value="NZ_BJUG01000001.1"/>
</dbReference>
<dbReference type="EMBL" id="BJUG01000001">
    <property type="protein sequence ID" value="GEK35800.1"/>
    <property type="molecule type" value="Genomic_DNA"/>
</dbReference>
<dbReference type="PANTHER" id="PTHR11910">
    <property type="entry name" value="ATP SYNTHASE DELTA CHAIN"/>
    <property type="match status" value="1"/>
</dbReference>
<proteinExistence type="inferred from homology"/>
<name>A0A179EQ41_ENTTH</name>
<organism evidence="9 10">
    <name type="scientific">Enterococcus thailandicus</name>
    <dbReference type="NCBI Taxonomy" id="417368"/>
    <lineage>
        <taxon>Bacteria</taxon>
        <taxon>Bacillati</taxon>
        <taxon>Bacillota</taxon>
        <taxon>Bacilli</taxon>
        <taxon>Lactobacillales</taxon>
        <taxon>Enterococcaceae</taxon>
        <taxon>Enterococcus</taxon>
    </lineage>
</organism>
<evidence type="ECO:0000256" key="6">
    <source>
        <dbReference type="ARBA" id="ARBA00023310"/>
    </source>
</evidence>
<evidence type="ECO:0000256" key="1">
    <source>
        <dbReference type="ARBA" id="ARBA00004370"/>
    </source>
</evidence>
<comment type="similarity">
    <text evidence="7">Belongs to the ATPase delta chain family.</text>
</comment>
<gene>
    <name evidence="7 8" type="primary">atpH</name>
    <name evidence="9" type="ORF">A6E74_07630</name>
    <name evidence="8" type="ORF">ETH01_00870</name>
</gene>
<dbReference type="SUPFAM" id="SSF47928">
    <property type="entry name" value="N-terminal domain of the delta subunit of the F1F0-ATP synthase"/>
    <property type="match status" value="1"/>
</dbReference>
<sequence>MKLDKYTVGRRYGKALFELAIDSNKSEEIYQELLSLRKIYEKVPELGEVLSDARLEPHEKRLIMDKLISGYDGVVKNFLEVVYNYNRMDDLLFMIDEYEHRYNENNGLLLGTVKTAVPLSDEQLKKLEQNVAKTMNYQTVELETIVDSSILGGAIVEADHRVIDGSIRTQLETMRNQLNR</sequence>
<evidence type="ECO:0000313" key="10">
    <source>
        <dbReference type="Proteomes" id="UP000078516"/>
    </source>
</evidence>
<dbReference type="Proteomes" id="UP000321361">
    <property type="component" value="Unassembled WGS sequence"/>
</dbReference>
<evidence type="ECO:0000313" key="11">
    <source>
        <dbReference type="Proteomes" id="UP000321361"/>
    </source>
</evidence>
<evidence type="ECO:0000313" key="8">
    <source>
        <dbReference type="EMBL" id="GEK35800.1"/>
    </source>
</evidence>
<keyword evidence="3 7" id="KW-0375">Hydrogen ion transport</keyword>
<reference evidence="9 10" key="1">
    <citation type="submission" date="2016-04" db="EMBL/GenBank/DDBJ databases">
        <title>Draft genome of an Enterococcus thailandicus strain isolated from bovine feces.</title>
        <authorList>
            <person name="Beukers A.G."/>
            <person name="Zaheer R."/>
            <person name="Goji N."/>
            <person name="Cook S.R."/>
            <person name="Amoako K."/>
            <person name="Chaves A.V."/>
            <person name="Ward M.P."/>
            <person name="Mcallister T.A."/>
        </authorList>
    </citation>
    <scope>NUCLEOTIDE SEQUENCE [LARGE SCALE GENOMIC DNA]</scope>
    <source>
        <strain evidence="9 10">F0711D 46</strain>
    </source>
</reference>
<evidence type="ECO:0000256" key="2">
    <source>
        <dbReference type="ARBA" id="ARBA00022448"/>
    </source>
</evidence>
<evidence type="ECO:0000256" key="3">
    <source>
        <dbReference type="ARBA" id="ARBA00022781"/>
    </source>
</evidence>
<comment type="subcellular location">
    <subcellularLocation>
        <location evidence="7">Cell membrane</location>
        <topology evidence="7">Peripheral membrane protein</topology>
    </subcellularLocation>
    <subcellularLocation>
        <location evidence="1">Membrane</location>
    </subcellularLocation>
</comment>
<evidence type="ECO:0000256" key="7">
    <source>
        <dbReference type="HAMAP-Rule" id="MF_01416"/>
    </source>
</evidence>
<evidence type="ECO:0000313" key="9">
    <source>
        <dbReference type="EMBL" id="OAQ55356.1"/>
    </source>
</evidence>
<keyword evidence="5 7" id="KW-0472">Membrane</keyword>
<comment type="caution">
    <text evidence="9">The sequence shown here is derived from an EMBL/GenBank/DDBJ whole genome shotgun (WGS) entry which is preliminary data.</text>
</comment>
<keyword evidence="6 7" id="KW-0066">ATP synthesis</keyword>
<dbReference type="Gene3D" id="1.10.520.20">
    <property type="entry name" value="N-terminal domain of the delta subunit of the F1F0-ATP synthase"/>
    <property type="match status" value="1"/>
</dbReference>
<dbReference type="NCBIfam" id="TIGR01145">
    <property type="entry name" value="ATP_synt_delta"/>
    <property type="match status" value="1"/>
</dbReference>
<protein>
    <recommendedName>
        <fullName evidence="7">ATP synthase subunit delta</fullName>
    </recommendedName>
    <alternativeName>
        <fullName evidence="7">ATP synthase F(1) sector subunit delta</fullName>
    </alternativeName>
    <alternativeName>
        <fullName evidence="7">F-type ATPase subunit delta</fullName>
        <shortName evidence="7">F-ATPase subunit delta</shortName>
    </alternativeName>
</protein>
<dbReference type="InterPro" id="IPR026015">
    <property type="entry name" value="ATP_synth_OSCP/delta_N_sf"/>
</dbReference>
<dbReference type="HAMAP" id="MF_01416">
    <property type="entry name" value="ATP_synth_delta_bact"/>
    <property type="match status" value="1"/>
</dbReference>
<accession>A0A179EQ41</accession>
<comment type="function">
    <text evidence="7">F(1)F(0) ATP synthase produces ATP from ADP in the presence of a proton or sodium gradient. F-type ATPases consist of two structural domains, F(1) containing the extramembraneous catalytic core and F(0) containing the membrane proton channel, linked together by a central stalk and a peripheral stalk. During catalysis, ATP synthesis in the catalytic domain of F(1) is coupled via a rotary mechanism of the central stalk subunits to proton translocation.</text>
</comment>
<dbReference type="Proteomes" id="UP000078516">
    <property type="component" value="Unassembled WGS sequence"/>
</dbReference>
<keyword evidence="7" id="KW-1003">Cell membrane</keyword>
<reference evidence="8 11" key="2">
    <citation type="submission" date="2019-07" db="EMBL/GenBank/DDBJ databases">
        <title>Whole genome shotgun sequence of Enterococcus thailandicus NBRC 101867.</title>
        <authorList>
            <person name="Hosoyama A."/>
            <person name="Uohara A."/>
            <person name="Ohji S."/>
            <person name="Ichikawa N."/>
        </authorList>
    </citation>
    <scope>NUCLEOTIDE SEQUENCE [LARGE SCALE GENOMIC DNA]</scope>
    <source>
        <strain evidence="8 11">NBRC 101867</strain>
    </source>
</reference>
<dbReference type="Pfam" id="PF00213">
    <property type="entry name" value="OSCP"/>
    <property type="match status" value="1"/>
</dbReference>
<dbReference type="KEGG" id="eth:CK496_02955"/>
<keyword evidence="10" id="KW-1185">Reference proteome</keyword>
<dbReference type="OrthoDB" id="9786633at2"/>
<comment type="function">
    <text evidence="7">This protein is part of the stalk that links CF(0) to CF(1). It either transmits conformational changes from CF(0) to CF(1) or is implicated in proton conduction.</text>
</comment>